<dbReference type="GO" id="GO:0046872">
    <property type="term" value="F:metal ion binding"/>
    <property type="evidence" value="ECO:0007669"/>
    <property type="project" value="UniProtKB-KW"/>
</dbReference>
<dbReference type="SUPFAM" id="SSF111331">
    <property type="entry name" value="NAD kinase/diacylglycerol kinase-like"/>
    <property type="match status" value="1"/>
</dbReference>
<comment type="similarity">
    <text evidence="2">Belongs to the diacylglycerol/lipid kinase family.</text>
</comment>
<dbReference type="GO" id="GO:0008654">
    <property type="term" value="P:phospholipid biosynthetic process"/>
    <property type="evidence" value="ECO:0007669"/>
    <property type="project" value="UniProtKB-KW"/>
</dbReference>
<dbReference type="InterPro" id="IPR005218">
    <property type="entry name" value="Diacylglycerol/lipid_kinase"/>
</dbReference>
<dbReference type="NCBIfam" id="NF008882">
    <property type="entry name" value="PRK11914.1"/>
    <property type="match status" value="1"/>
</dbReference>
<evidence type="ECO:0000313" key="14">
    <source>
        <dbReference type="Proteomes" id="UP000042997"/>
    </source>
</evidence>
<evidence type="ECO:0000256" key="8">
    <source>
        <dbReference type="ARBA" id="ARBA00022840"/>
    </source>
</evidence>
<comment type="cofactor">
    <cofactor evidence="1">
        <name>Mg(2+)</name>
        <dbReference type="ChEBI" id="CHEBI:18420"/>
    </cofactor>
</comment>
<evidence type="ECO:0000256" key="3">
    <source>
        <dbReference type="ARBA" id="ARBA00022516"/>
    </source>
</evidence>
<dbReference type="Pfam" id="PF19279">
    <property type="entry name" value="YegS_C"/>
    <property type="match status" value="1"/>
</dbReference>
<evidence type="ECO:0000313" key="13">
    <source>
        <dbReference type="EMBL" id="CDZ88775.1"/>
    </source>
</evidence>
<keyword evidence="6" id="KW-0547">Nucleotide-binding</keyword>
<dbReference type="EMBL" id="CCSD01000054">
    <property type="protein sequence ID" value="CDZ88775.1"/>
    <property type="molecule type" value="Genomic_DNA"/>
</dbReference>
<keyword evidence="9" id="KW-0460">Magnesium</keyword>
<dbReference type="GO" id="GO:0004143">
    <property type="term" value="F:ATP-dependent diacylglycerol kinase activity"/>
    <property type="evidence" value="ECO:0007669"/>
    <property type="project" value="UniProtKB-EC"/>
</dbReference>
<keyword evidence="3" id="KW-0444">Lipid biosynthesis</keyword>
<dbReference type="Pfam" id="PF00781">
    <property type="entry name" value="DAGK_cat"/>
    <property type="match status" value="1"/>
</dbReference>
<keyword evidence="10" id="KW-0443">Lipid metabolism</keyword>
<dbReference type="InterPro" id="IPR017438">
    <property type="entry name" value="ATP-NAD_kinase_N"/>
</dbReference>
<evidence type="ECO:0000256" key="2">
    <source>
        <dbReference type="ARBA" id="ARBA00005983"/>
    </source>
</evidence>
<dbReference type="Gene3D" id="2.60.200.40">
    <property type="match status" value="1"/>
</dbReference>
<evidence type="ECO:0000256" key="11">
    <source>
        <dbReference type="ARBA" id="ARBA00023209"/>
    </source>
</evidence>
<evidence type="ECO:0000256" key="4">
    <source>
        <dbReference type="ARBA" id="ARBA00022679"/>
    </source>
</evidence>
<dbReference type="AlphaFoldDB" id="A0A098BKM7"/>
<dbReference type="OrthoDB" id="142078at2"/>
<keyword evidence="4 13" id="KW-0808">Transferase</keyword>
<dbReference type="Gene3D" id="3.40.50.10330">
    <property type="entry name" value="Probable inorganic polyphosphate/atp-NAD kinase, domain 1"/>
    <property type="match status" value="1"/>
</dbReference>
<keyword evidence="12" id="KW-1208">Phospholipid metabolism</keyword>
<dbReference type="eggNOG" id="COG1597">
    <property type="taxonomic scope" value="Bacteria"/>
</dbReference>
<dbReference type="PANTHER" id="PTHR12358">
    <property type="entry name" value="SPHINGOSINE KINASE"/>
    <property type="match status" value="1"/>
</dbReference>
<keyword evidence="5" id="KW-0479">Metal-binding</keyword>
<evidence type="ECO:0000256" key="1">
    <source>
        <dbReference type="ARBA" id="ARBA00001946"/>
    </source>
</evidence>
<dbReference type="SMART" id="SM00046">
    <property type="entry name" value="DAGKc"/>
    <property type="match status" value="1"/>
</dbReference>
<sequence length="301" mass="31765">MIESVTVLTNPAAGPRTARATRAATTRLRERGLHVTEIAGDTPQHSLELVRRTVAAGTGALVAVGGDGLVWLAWQALAQSGIPLGIVPAGTGNDLARVLQLPSDPVAAADVVADGSTRTIDLGRVRAAGRPDHWFGTVLASGFDSLVTDRANRMRRPRGRLRYNVAMVAELAHLRLLPYRITLDDGDLEVAATMVAVGNASTYGGGMRIAPAARLDDGLLDVVIVTSANRTRLLRLFPTVYRGTHVELDEVTVRRTRRVRLECPGISAYADGEPLGPLPVDVEAVPGAGVVLVPGAQPPNV</sequence>
<dbReference type="NCBIfam" id="TIGR00147">
    <property type="entry name" value="YegS/Rv2252/BmrU family lipid kinase"/>
    <property type="match status" value="1"/>
</dbReference>
<reference evidence="13 14" key="1">
    <citation type="journal article" date="2014" name="Genome Announc.">
        <title>Draft Genome Sequence of Propane- and Butane-Oxidizing Actinobacterium Rhodococcus ruber IEGM 231.</title>
        <authorList>
            <person name="Ivshina I.B."/>
            <person name="Kuyukina M.S."/>
            <person name="Krivoruchko A.V."/>
            <person name="Barbe V."/>
            <person name="Fischer C."/>
        </authorList>
    </citation>
    <scope>NUCLEOTIDE SEQUENCE [LARGE SCALE GENOMIC DNA]</scope>
</reference>
<evidence type="ECO:0000256" key="12">
    <source>
        <dbReference type="ARBA" id="ARBA00023264"/>
    </source>
</evidence>
<dbReference type="PROSITE" id="PS50146">
    <property type="entry name" value="DAGK"/>
    <property type="match status" value="1"/>
</dbReference>
<dbReference type="GO" id="GO:0005886">
    <property type="term" value="C:plasma membrane"/>
    <property type="evidence" value="ECO:0007669"/>
    <property type="project" value="TreeGrafter"/>
</dbReference>
<dbReference type="InterPro" id="IPR050187">
    <property type="entry name" value="Lipid_Phosphate_FormReg"/>
</dbReference>
<evidence type="ECO:0000256" key="7">
    <source>
        <dbReference type="ARBA" id="ARBA00022777"/>
    </source>
</evidence>
<dbReference type="RefSeq" id="WP_010592658.1">
    <property type="nucleotide sequence ID" value="NZ_CP024315.1"/>
</dbReference>
<evidence type="ECO:0000256" key="5">
    <source>
        <dbReference type="ARBA" id="ARBA00022723"/>
    </source>
</evidence>
<dbReference type="InterPro" id="IPR016064">
    <property type="entry name" value="NAD/diacylglycerol_kinase_sf"/>
</dbReference>
<protein>
    <submittedName>
        <fullName evidence="13">Diacylglycerol kinase</fullName>
        <ecNumber evidence="13">2.7.1.107</ecNumber>
    </submittedName>
</protein>
<keyword evidence="11" id="KW-0594">Phospholipid biosynthesis</keyword>
<dbReference type="KEGG" id="rrz:CS378_01660"/>
<dbReference type="InterPro" id="IPR001206">
    <property type="entry name" value="Diacylglycerol_kinase_cat_dom"/>
</dbReference>
<evidence type="ECO:0000256" key="9">
    <source>
        <dbReference type="ARBA" id="ARBA00022842"/>
    </source>
</evidence>
<name>A0A098BKM7_9NOCA</name>
<dbReference type="Proteomes" id="UP000042997">
    <property type="component" value="Unassembled WGS sequence"/>
</dbReference>
<accession>A0A098BKM7</accession>
<keyword evidence="7 13" id="KW-0418">Kinase</keyword>
<dbReference type="PANTHER" id="PTHR12358:SF106">
    <property type="entry name" value="LIPID KINASE YEGS"/>
    <property type="match status" value="1"/>
</dbReference>
<gene>
    <name evidence="13" type="primary">dagK</name>
    <name evidence="13" type="ORF">RHRU231_430153</name>
</gene>
<proteinExistence type="inferred from homology"/>
<dbReference type="GO" id="GO:0005524">
    <property type="term" value="F:ATP binding"/>
    <property type="evidence" value="ECO:0007669"/>
    <property type="project" value="UniProtKB-KW"/>
</dbReference>
<keyword evidence="8" id="KW-0067">ATP-binding</keyword>
<dbReference type="InterPro" id="IPR045540">
    <property type="entry name" value="YegS/DAGK_C"/>
</dbReference>
<dbReference type="EC" id="2.7.1.107" evidence="13"/>
<evidence type="ECO:0000256" key="10">
    <source>
        <dbReference type="ARBA" id="ARBA00023098"/>
    </source>
</evidence>
<evidence type="ECO:0000256" key="6">
    <source>
        <dbReference type="ARBA" id="ARBA00022741"/>
    </source>
</evidence>
<organism evidence="13 14">
    <name type="scientific">Rhodococcus ruber</name>
    <dbReference type="NCBI Taxonomy" id="1830"/>
    <lineage>
        <taxon>Bacteria</taxon>
        <taxon>Bacillati</taxon>
        <taxon>Actinomycetota</taxon>
        <taxon>Actinomycetes</taxon>
        <taxon>Mycobacteriales</taxon>
        <taxon>Nocardiaceae</taxon>
        <taxon>Rhodococcus</taxon>
    </lineage>
</organism>